<dbReference type="PANTHER" id="PTHR35997">
    <property type="entry name" value="COTTON FIBER PROTEIN-RELATED"/>
    <property type="match status" value="1"/>
</dbReference>
<keyword evidence="3" id="KW-1185">Reference proteome</keyword>
<evidence type="ECO:0000256" key="1">
    <source>
        <dbReference type="SAM" id="MobiDB-lite"/>
    </source>
</evidence>
<reference evidence="2" key="2">
    <citation type="submission" date="2019-07" db="EMBL/GenBank/DDBJ databases">
        <authorList>
            <person name="Seetharam A."/>
            <person name="Woodhouse M."/>
            <person name="Cannon E."/>
        </authorList>
    </citation>
    <scope>NUCLEOTIDE SEQUENCE [LARGE SCALE GENOMIC DNA]</scope>
    <source>
        <strain evidence="2">cv. B73</strain>
    </source>
</reference>
<dbReference type="InParanoid" id="A0A804M0R3"/>
<dbReference type="Proteomes" id="UP000007305">
    <property type="component" value="Chromosome 1"/>
</dbReference>
<dbReference type="PANTHER" id="PTHR35997:SF15">
    <property type="entry name" value="DUF4408 DOMAIN-CONTAINING PROTEIN"/>
    <property type="match status" value="1"/>
</dbReference>
<evidence type="ECO:0000313" key="3">
    <source>
        <dbReference type="Proteomes" id="UP000007305"/>
    </source>
</evidence>
<dbReference type="Pfam" id="PF05553">
    <property type="entry name" value="DUF761"/>
    <property type="match status" value="1"/>
</dbReference>
<organism evidence="2 3">
    <name type="scientific">Zea mays</name>
    <name type="common">Maize</name>
    <dbReference type="NCBI Taxonomy" id="4577"/>
    <lineage>
        <taxon>Eukaryota</taxon>
        <taxon>Viridiplantae</taxon>
        <taxon>Streptophyta</taxon>
        <taxon>Embryophyta</taxon>
        <taxon>Tracheophyta</taxon>
        <taxon>Spermatophyta</taxon>
        <taxon>Magnoliopsida</taxon>
        <taxon>Liliopsida</taxon>
        <taxon>Poales</taxon>
        <taxon>Poaceae</taxon>
        <taxon>PACMAD clade</taxon>
        <taxon>Panicoideae</taxon>
        <taxon>Andropogonodae</taxon>
        <taxon>Andropogoneae</taxon>
        <taxon>Tripsacinae</taxon>
        <taxon>Zea</taxon>
    </lineage>
</organism>
<dbReference type="EnsemblPlants" id="Zm00001eb050470_T001">
    <property type="protein sequence ID" value="Zm00001eb050470_P001"/>
    <property type="gene ID" value="Zm00001eb050470"/>
</dbReference>
<reference evidence="3" key="1">
    <citation type="submission" date="2015-12" db="EMBL/GenBank/DDBJ databases">
        <title>Update maize B73 reference genome by single molecule sequencing technologies.</title>
        <authorList>
            <consortium name="Maize Genome Sequencing Project"/>
            <person name="Ware D."/>
        </authorList>
    </citation>
    <scope>NUCLEOTIDE SEQUENCE [LARGE SCALE GENOMIC DNA]</scope>
    <source>
        <strain evidence="3">cv. B73</strain>
    </source>
</reference>
<reference evidence="2" key="3">
    <citation type="submission" date="2021-05" db="UniProtKB">
        <authorList>
            <consortium name="EnsemblPlants"/>
        </authorList>
    </citation>
    <scope>IDENTIFICATION</scope>
    <source>
        <strain evidence="2">cv. B73</strain>
    </source>
</reference>
<dbReference type="Gramene" id="Zm00001eb050470_T001">
    <property type="protein sequence ID" value="Zm00001eb050470_P001"/>
    <property type="gene ID" value="Zm00001eb050470"/>
</dbReference>
<name>A0A804M0R3_MAIZE</name>
<proteinExistence type="predicted"/>
<evidence type="ECO:0008006" key="4">
    <source>
        <dbReference type="Google" id="ProtNLM"/>
    </source>
</evidence>
<sequence>MAPFAPPLDPPLHSGVQQDRQSTHHPAEPAQRPSHCHTDRGLVALASTKVRAMLGVVGTLPRRHRQAIARVSVSALVASLPLLYVSLLRPPPAALAGDTAFWFLMSNCVIAAIVATADDAGTLFFGSSNDDDDDPPRDEERDDGHVSSPVPFAAVNDEAAVVVTTMKGRSVQEEVVADSNPVDLLDLQPNHHMLVSALVRQRGERHEAAMERNTDDKNNTAVMMVVEGQGEEEVVEVGGGEIASPVLQASDDRVLAEPPETETEPWAPKLVTSKSLPDQEEAANQEWPRAPDELPRHGKGGGGRLRRSATDASKSAAEERESDYYWQLSDEELNRRVEDFIARFNRQMRLQIEQEAAI</sequence>
<protein>
    <recommendedName>
        <fullName evidence="4">DUF4408 domain-containing protein</fullName>
    </recommendedName>
</protein>
<evidence type="ECO:0000313" key="2">
    <source>
        <dbReference type="EnsemblPlants" id="Zm00001eb050470_P001"/>
    </source>
</evidence>
<accession>A0A804M0R3</accession>
<dbReference type="AlphaFoldDB" id="A0A804M0R3"/>
<feature type="region of interest" description="Disordered" evidence="1">
    <location>
        <begin position="1"/>
        <end position="35"/>
    </location>
</feature>
<feature type="region of interest" description="Disordered" evidence="1">
    <location>
        <begin position="248"/>
        <end position="325"/>
    </location>
</feature>
<feature type="compositionally biased region" description="Pro residues" evidence="1">
    <location>
        <begin position="1"/>
        <end position="10"/>
    </location>
</feature>
<dbReference type="InterPro" id="IPR008480">
    <property type="entry name" value="DUF761_pln"/>
</dbReference>
<feature type="region of interest" description="Disordered" evidence="1">
    <location>
        <begin position="126"/>
        <end position="150"/>
    </location>
</feature>